<evidence type="ECO:0000313" key="2">
    <source>
        <dbReference type="EMBL" id="GIM65095.1"/>
    </source>
</evidence>
<feature type="region of interest" description="Disordered" evidence="1">
    <location>
        <begin position="163"/>
        <end position="187"/>
    </location>
</feature>
<organism evidence="2 3">
    <name type="scientific">Actinoplanes auranticolor</name>
    <dbReference type="NCBI Taxonomy" id="47988"/>
    <lineage>
        <taxon>Bacteria</taxon>
        <taxon>Bacillati</taxon>
        <taxon>Actinomycetota</taxon>
        <taxon>Actinomycetes</taxon>
        <taxon>Micromonosporales</taxon>
        <taxon>Micromonosporaceae</taxon>
        <taxon>Actinoplanes</taxon>
    </lineage>
</organism>
<accession>A0A919S7Y5</accession>
<dbReference type="AlphaFoldDB" id="A0A919S7Y5"/>
<dbReference type="EMBL" id="BOQL01000015">
    <property type="protein sequence ID" value="GIM65095.1"/>
    <property type="molecule type" value="Genomic_DNA"/>
</dbReference>
<keyword evidence="3" id="KW-1185">Reference proteome</keyword>
<name>A0A919S7Y5_9ACTN</name>
<dbReference type="Proteomes" id="UP000681340">
    <property type="component" value="Unassembled WGS sequence"/>
</dbReference>
<sequence>MRVRAPRFRDPTSDYSLYNLALHPIDAVCPRCAAHALVIADPATDLLPTSRPRRLVCRPCGHTATWSSPGRSSWWGAAVDPFFQQPLWLTTTVRGHRLWAYNREHLTLLGEYVAADLRERGPYGGCSMSMIEKLPAWIKSAGNRADVLAAVARLRARLDDPGRAATRRVRHPARQTDLRRRGAHELR</sequence>
<feature type="compositionally biased region" description="Basic and acidic residues" evidence="1">
    <location>
        <begin position="174"/>
        <end position="187"/>
    </location>
</feature>
<proteinExistence type="predicted"/>
<comment type="caution">
    <text evidence="2">The sequence shown here is derived from an EMBL/GenBank/DDBJ whole genome shotgun (WGS) entry which is preliminary data.</text>
</comment>
<evidence type="ECO:0000313" key="3">
    <source>
        <dbReference type="Proteomes" id="UP000681340"/>
    </source>
</evidence>
<protein>
    <submittedName>
        <fullName evidence="2">Uncharacterized protein</fullName>
    </submittedName>
</protein>
<evidence type="ECO:0000256" key="1">
    <source>
        <dbReference type="SAM" id="MobiDB-lite"/>
    </source>
</evidence>
<gene>
    <name evidence="2" type="ORF">Aau02nite_14680</name>
</gene>
<dbReference type="RefSeq" id="WP_212987547.1">
    <property type="nucleotide sequence ID" value="NZ_BAABEA010000044.1"/>
</dbReference>
<reference evidence="2" key="1">
    <citation type="submission" date="2021-03" db="EMBL/GenBank/DDBJ databases">
        <title>Whole genome shotgun sequence of Actinoplanes auranticolor NBRC 12245.</title>
        <authorList>
            <person name="Komaki H."/>
            <person name="Tamura T."/>
        </authorList>
    </citation>
    <scope>NUCLEOTIDE SEQUENCE</scope>
    <source>
        <strain evidence="2">NBRC 12245</strain>
    </source>
</reference>